<reference evidence="3" key="1">
    <citation type="journal article" date="2019" name="Plant Biotechnol. J.">
        <title>Genome sequencing of the Australian wild diploid species Gossypium australe highlights disease resistance and delayed gland morphogenesis.</title>
        <authorList>
            <person name="Cai Y."/>
            <person name="Cai X."/>
            <person name="Wang Q."/>
            <person name="Wang P."/>
            <person name="Zhang Y."/>
            <person name="Cai C."/>
            <person name="Xu Y."/>
            <person name="Wang K."/>
            <person name="Zhou Z."/>
            <person name="Wang C."/>
            <person name="Geng S."/>
            <person name="Li B."/>
            <person name="Dong Q."/>
            <person name="Hou Y."/>
            <person name="Wang H."/>
            <person name="Ai P."/>
            <person name="Liu Z."/>
            <person name="Yi F."/>
            <person name="Sun M."/>
            <person name="An G."/>
            <person name="Cheng J."/>
            <person name="Zhang Y."/>
            <person name="Shi Q."/>
            <person name="Xie Y."/>
            <person name="Shi X."/>
            <person name="Chang Y."/>
            <person name="Huang F."/>
            <person name="Chen Y."/>
            <person name="Hong S."/>
            <person name="Mi L."/>
            <person name="Sun Q."/>
            <person name="Zhang L."/>
            <person name="Zhou B."/>
            <person name="Peng R."/>
            <person name="Zhang X."/>
            <person name="Liu F."/>
        </authorList>
    </citation>
    <scope>NUCLEOTIDE SEQUENCE [LARGE SCALE GENOMIC DNA]</scope>
    <source>
        <strain evidence="3">cv. PA1801</strain>
    </source>
</reference>
<name>A0A5B6VMB9_9ROSI</name>
<evidence type="ECO:0000313" key="3">
    <source>
        <dbReference type="Proteomes" id="UP000325315"/>
    </source>
</evidence>
<organism evidence="2 3">
    <name type="scientific">Gossypium australe</name>
    <dbReference type="NCBI Taxonomy" id="47621"/>
    <lineage>
        <taxon>Eukaryota</taxon>
        <taxon>Viridiplantae</taxon>
        <taxon>Streptophyta</taxon>
        <taxon>Embryophyta</taxon>
        <taxon>Tracheophyta</taxon>
        <taxon>Spermatophyta</taxon>
        <taxon>Magnoliopsida</taxon>
        <taxon>eudicotyledons</taxon>
        <taxon>Gunneridae</taxon>
        <taxon>Pentapetalae</taxon>
        <taxon>rosids</taxon>
        <taxon>malvids</taxon>
        <taxon>Malvales</taxon>
        <taxon>Malvaceae</taxon>
        <taxon>Malvoideae</taxon>
        <taxon>Gossypium</taxon>
    </lineage>
</organism>
<dbReference type="AlphaFoldDB" id="A0A5B6VMB9"/>
<keyword evidence="3" id="KW-1185">Reference proteome</keyword>
<feature type="domain" description="Retrotransposon gag" evidence="1">
    <location>
        <begin position="32"/>
        <end position="80"/>
    </location>
</feature>
<dbReference type="Pfam" id="PF03732">
    <property type="entry name" value="Retrotrans_gag"/>
    <property type="match status" value="1"/>
</dbReference>
<sequence>MMEDLNQHLKWFLQLCDTFKYNRVVDDVVRLQLFPFSLCDHTADWLDSLEPGSITTWHELVGKFLHNFPNKKIHSDNNLRSALDGTSGGALMYHTY</sequence>
<gene>
    <name evidence="2" type="ORF">EPI10_015979</name>
</gene>
<accession>A0A5B6VMB9</accession>
<comment type="caution">
    <text evidence="2">The sequence shown here is derived from an EMBL/GenBank/DDBJ whole genome shotgun (WGS) entry which is preliminary data.</text>
</comment>
<dbReference type="OrthoDB" id="1740797at2759"/>
<dbReference type="Proteomes" id="UP000325315">
    <property type="component" value="Unassembled WGS sequence"/>
</dbReference>
<dbReference type="InterPro" id="IPR005162">
    <property type="entry name" value="Retrotrans_gag_dom"/>
</dbReference>
<evidence type="ECO:0000259" key="1">
    <source>
        <dbReference type="Pfam" id="PF03732"/>
    </source>
</evidence>
<evidence type="ECO:0000313" key="2">
    <source>
        <dbReference type="EMBL" id="KAA3470252.1"/>
    </source>
</evidence>
<proteinExistence type="predicted"/>
<protein>
    <submittedName>
        <fullName evidence="2">RING-H2 finger protein ATL63</fullName>
    </submittedName>
</protein>
<dbReference type="EMBL" id="SMMG02000006">
    <property type="protein sequence ID" value="KAA3470252.1"/>
    <property type="molecule type" value="Genomic_DNA"/>
</dbReference>